<dbReference type="EMBL" id="JAWDJX010000025">
    <property type="protein sequence ID" value="KAK3051667.1"/>
    <property type="molecule type" value="Genomic_DNA"/>
</dbReference>
<name>A0AAJ0GBB2_9PEZI</name>
<comment type="caution">
    <text evidence="1">The sequence shown here is derived from an EMBL/GenBank/DDBJ whole genome shotgun (WGS) entry which is preliminary data.</text>
</comment>
<dbReference type="AlphaFoldDB" id="A0AAJ0GBB2"/>
<evidence type="ECO:0000313" key="2">
    <source>
        <dbReference type="Proteomes" id="UP001271007"/>
    </source>
</evidence>
<gene>
    <name evidence="1" type="ORF">LTR09_007322</name>
</gene>
<protein>
    <submittedName>
        <fullName evidence="1">Uncharacterized protein</fullName>
    </submittedName>
</protein>
<sequence>MDRDRSRTDPDWPVLNFKADGFTGETEGQSNKIGAADSESRVSKYHVHKAEAVVLRKLADQVFERTGWPGGCNRSTGKKAFGSSVGLNWTSPLTDGRRARTIWTKTTIPGRFANFRRTGFVTRVGTGGHGTEYLIVFGKKHTISEGPWYAELRRGEPWPPQNAKIHVVFELRLDGQPHTASLARCSGVGALSDWANANQLGMRIEWERDDGVWVQRQVQLRESDNDRLAAAPYGGMQSYNIATGLRSYLLQERRLLSPALQTWVWIFVSPESRKST</sequence>
<accession>A0AAJ0GBB2</accession>
<keyword evidence="2" id="KW-1185">Reference proteome</keyword>
<dbReference type="Proteomes" id="UP001271007">
    <property type="component" value="Unassembled WGS sequence"/>
</dbReference>
<evidence type="ECO:0000313" key="1">
    <source>
        <dbReference type="EMBL" id="KAK3051667.1"/>
    </source>
</evidence>
<organism evidence="1 2">
    <name type="scientific">Extremus antarcticus</name>
    <dbReference type="NCBI Taxonomy" id="702011"/>
    <lineage>
        <taxon>Eukaryota</taxon>
        <taxon>Fungi</taxon>
        <taxon>Dikarya</taxon>
        <taxon>Ascomycota</taxon>
        <taxon>Pezizomycotina</taxon>
        <taxon>Dothideomycetes</taxon>
        <taxon>Dothideomycetidae</taxon>
        <taxon>Mycosphaerellales</taxon>
        <taxon>Extremaceae</taxon>
        <taxon>Extremus</taxon>
    </lineage>
</organism>
<proteinExistence type="predicted"/>
<reference evidence="1" key="1">
    <citation type="submission" date="2023-04" db="EMBL/GenBank/DDBJ databases">
        <title>Black Yeasts Isolated from many extreme environments.</title>
        <authorList>
            <person name="Coleine C."/>
            <person name="Stajich J.E."/>
            <person name="Selbmann L."/>
        </authorList>
    </citation>
    <scope>NUCLEOTIDE SEQUENCE</scope>
    <source>
        <strain evidence="1">CCFEE 5312</strain>
    </source>
</reference>